<comment type="similarity">
    <text evidence="14">Belongs to the helicase family. AddB/RexB type 1 subfamily.</text>
</comment>
<keyword evidence="17" id="KW-1185">Reference proteome</keyword>
<name>A0A926RX50_9BACI</name>
<dbReference type="InterPro" id="IPR038726">
    <property type="entry name" value="PDDEXK_AddAB-type"/>
</dbReference>
<evidence type="ECO:0000259" key="15">
    <source>
        <dbReference type="PROSITE" id="PS51217"/>
    </source>
</evidence>
<keyword evidence="11 14" id="KW-0411">Iron-sulfur</keyword>
<dbReference type="InterPro" id="IPR049035">
    <property type="entry name" value="ADDB_N"/>
</dbReference>
<dbReference type="GO" id="GO:0051539">
    <property type="term" value="F:4 iron, 4 sulfur cluster binding"/>
    <property type="evidence" value="ECO:0007669"/>
    <property type="project" value="UniProtKB-KW"/>
</dbReference>
<comment type="cofactor">
    <cofactor evidence="14">
        <name>[4Fe-4S] cluster</name>
        <dbReference type="ChEBI" id="CHEBI:49883"/>
    </cofactor>
    <text evidence="14">Binds 1 [4Fe-4S] cluster.</text>
</comment>
<dbReference type="InterPro" id="IPR011604">
    <property type="entry name" value="PDDEXK-like_dom_sf"/>
</dbReference>
<evidence type="ECO:0000256" key="13">
    <source>
        <dbReference type="ARBA" id="ARBA00023204"/>
    </source>
</evidence>
<dbReference type="PROSITE" id="PS51217">
    <property type="entry name" value="UVRD_HELICASE_CTER"/>
    <property type="match status" value="1"/>
</dbReference>
<keyword evidence="10 14" id="KW-0408">Iron</keyword>
<keyword evidence="2 14" id="KW-0540">Nuclease</keyword>
<dbReference type="InterPro" id="IPR027417">
    <property type="entry name" value="P-loop_NTPase"/>
</dbReference>
<evidence type="ECO:0000256" key="5">
    <source>
        <dbReference type="ARBA" id="ARBA00022763"/>
    </source>
</evidence>
<dbReference type="Pfam" id="PF21445">
    <property type="entry name" value="ADDB_N"/>
    <property type="match status" value="1"/>
</dbReference>
<evidence type="ECO:0000256" key="2">
    <source>
        <dbReference type="ARBA" id="ARBA00022722"/>
    </source>
</evidence>
<dbReference type="HAMAP" id="MF_01452">
    <property type="entry name" value="AddB_type1"/>
    <property type="match status" value="1"/>
</dbReference>
<keyword evidence="7 14" id="KW-0347">Helicase</keyword>
<comment type="caution">
    <text evidence="16">The sequence shown here is derived from an EMBL/GenBank/DDBJ whole genome shotgun (WGS) entry which is preliminary data.</text>
</comment>
<keyword evidence="8 14" id="KW-0269">Exonuclease</keyword>
<evidence type="ECO:0000256" key="3">
    <source>
        <dbReference type="ARBA" id="ARBA00022723"/>
    </source>
</evidence>
<evidence type="ECO:0000256" key="14">
    <source>
        <dbReference type="HAMAP-Rule" id="MF_01452"/>
    </source>
</evidence>
<dbReference type="PANTHER" id="PTHR30591:SF1">
    <property type="entry name" value="RECBCD ENZYME SUBUNIT RECC"/>
    <property type="match status" value="1"/>
</dbReference>
<dbReference type="NCBIfam" id="TIGR02773">
    <property type="entry name" value="addB_Gpos"/>
    <property type="match status" value="1"/>
</dbReference>
<keyword evidence="13 14" id="KW-0234">DNA repair</keyword>
<keyword evidence="4 14" id="KW-0547">Nucleotide-binding</keyword>
<evidence type="ECO:0000256" key="1">
    <source>
        <dbReference type="ARBA" id="ARBA00022485"/>
    </source>
</evidence>
<feature type="binding site" evidence="14">
    <location>
        <position position="801"/>
    </location>
    <ligand>
        <name>[4Fe-4S] cluster</name>
        <dbReference type="ChEBI" id="CHEBI:49883"/>
    </ligand>
</feature>
<dbReference type="Pfam" id="PF12705">
    <property type="entry name" value="PDDEXK_1"/>
    <property type="match status" value="1"/>
</dbReference>
<accession>A0A926RX50</accession>
<protein>
    <recommendedName>
        <fullName evidence="14">ATP-dependent helicase/deoxyribonuclease subunit B</fullName>
        <ecNumber evidence="14">3.1.-.-</ecNumber>
    </recommendedName>
    <alternativeName>
        <fullName evidence="14">ATP-dependent helicase/nuclease subunit AddB</fullName>
    </alternativeName>
</protein>
<dbReference type="EMBL" id="JACXAI010000011">
    <property type="protein sequence ID" value="MBD1380626.1"/>
    <property type="molecule type" value="Genomic_DNA"/>
</dbReference>
<evidence type="ECO:0000256" key="7">
    <source>
        <dbReference type="ARBA" id="ARBA00022806"/>
    </source>
</evidence>
<dbReference type="Gene3D" id="3.90.320.10">
    <property type="match status" value="1"/>
</dbReference>
<dbReference type="RefSeq" id="WP_191158223.1">
    <property type="nucleotide sequence ID" value="NZ_JACXAI010000011.1"/>
</dbReference>
<dbReference type="Gene3D" id="6.10.140.1030">
    <property type="match status" value="1"/>
</dbReference>
<dbReference type="GO" id="GO:0003690">
    <property type="term" value="F:double-stranded DNA binding"/>
    <property type="evidence" value="ECO:0007669"/>
    <property type="project" value="UniProtKB-UniRule"/>
</dbReference>
<keyword evidence="6 14" id="KW-0378">Hydrolase</keyword>
<gene>
    <name evidence="14 16" type="primary">addB</name>
    <name evidence="16" type="ORF">IC621_10325</name>
</gene>
<comment type="function">
    <text evidence="14">The heterodimer acts as both an ATP-dependent DNA helicase and an ATP-dependent, dual-direction single-stranded exonuclease. Recognizes the chi site generating a DNA molecule suitable for the initiation of homologous recombination. The AddB subunit has 5' -&gt; 3' nuclease activity but not helicase activity.</text>
</comment>
<evidence type="ECO:0000313" key="16">
    <source>
        <dbReference type="EMBL" id="MBD1380626.1"/>
    </source>
</evidence>
<feature type="binding site" evidence="14">
    <location>
        <position position="1121"/>
    </location>
    <ligand>
        <name>[4Fe-4S] cluster</name>
        <dbReference type="ChEBI" id="CHEBI:49883"/>
    </ligand>
</feature>
<keyword evidence="3 14" id="KW-0479">Metal-binding</keyword>
<evidence type="ECO:0000256" key="8">
    <source>
        <dbReference type="ARBA" id="ARBA00022839"/>
    </source>
</evidence>
<reference evidence="16" key="1">
    <citation type="submission" date="2020-09" db="EMBL/GenBank/DDBJ databases">
        <title>A novel bacterium of genus Bacillus, isolated from South China Sea.</title>
        <authorList>
            <person name="Huang H."/>
            <person name="Mo K."/>
            <person name="Hu Y."/>
        </authorList>
    </citation>
    <scope>NUCLEOTIDE SEQUENCE</scope>
    <source>
        <strain evidence="16">IB182487</strain>
    </source>
</reference>
<dbReference type="InterPro" id="IPR014017">
    <property type="entry name" value="DNA_helicase_UvrD-like_C"/>
</dbReference>
<feature type="domain" description="UvrD-like helicase C-terminal" evidence="15">
    <location>
        <begin position="280"/>
        <end position="597"/>
    </location>
</feature>
<dbReference type="GO" id="GO:0004386">
    <property type="term" value="F:helicase activity"/>
    <property type="evidence" value="ECO:0007669"/>
    <property type="project" value="UniProtKB-KW"/>
</dbReference>
<evidence type="ECO:0000256" key="4">
    <source>
        <dbReference type="ARBA" id="ARBA00022741"/>
    </source>
</evidence>
<dbReference type="EC" id="3.1.-.-" evidence="14"/>
<proteinExistence type="inferred from homology"/>
<dbReference type="FunFam" id="3.90.320.10:FF:000006">
    <property type="entry name" value="ATP-dependent helicase/deoxyribonuclease subunit B"/>
    <property type="match status" value="1"/>
</dbReference>
<evidence type="ECO:0000256" key="10">
    <source>
        <dbReference type="ARBA" id="ARBA00023004"/>
    </source>
</evidence>
<dbReference type="GO" id="GO:0046872">
    <property type="term" value="F:metal ion binding"/>
    <property type="evidence" value="ECO:0007669"/>
    <property type="project" value="UniProtKB-KW"/>
</dbReference>
<organism evidence="16 17">
    <name type="scientific">Metabacillus arenae</name>
    <dbReference type="NCBI Taxonomy" id="2771434"/>
    <lineage>
        <taxon>Bacteria</taxon>
        <taxon>Bacillati</taxon>
        <taxon>Bacillota</taxon>
        <taxon>Bacilli</taxon>
        <taxon>Bacillales</taxon>
        <taxon>Bacillaceae</taxon>
        <taxon>Metabacillus</taxon>
    </lineage>
</organism>
<dbReference type="GO" id="GO:0008409">
    <property type="term" value="F:5'-3' exonuclease activity"/>
    <property type="evidence" value="ECO:0007669"/>
    <property type="project" value="UniProtKB-UniRule"/>
</dbReference>
<sequence length="1161" mass="134171">MAVHFLLGRSGSGKTAAILSEIRSKLADRPQGKPIILLVPDQMTFAMEYELIKTLELGGIIRAQAFSFTRLAWRILQEEGGINRRHLSSTGIQMMIRKIIEERKQDFKVYSKASDKSGFVSHIEQMTTEFKRYCLSPDELEQQIKHLTLAQNPSERALADKLHDLVLLYKELERELSNQYIDSEDYLQMLAEKIPESSYLNEAEIFVDGFHSFTPQEFMVIEALMKHCINMTFSLTADKPFHEHLPHELHLFRMTGMTYHKLTEKAKEHHIDCSEEVLSSGQRYAGSASLSHLEKNYDARPAQPYFNEADINIVQAANRRAEIEGIARSIQKLVREKGYCYQDTAILIRNLSDYRDLVEQIFLDYEIPFFADEKRAMLHHPLIEFIRSSLEVIKGNWRYEAVFRCIKTDLLLPVTEDRREIREELDQLENYVLAYGIKGEKWFSDDRWTYRRYYSLDDDYVKTDQEREMEDLVNRLKELISPPLRTLQLSMKKAKTGTDYAEALYQYLEDLDIPSKINLLKTEAEVNGHLIEAREHDQVWNAVIDLLDEFVEMLQDRSMTFTLFQEMIDTGLETMKFALVPPAIDQVLVANLERSRFFNIKCTFLVGVNDGVLPAKPSEEGILTEDEREVLFHQGIELAPTARQQLLDENFLIYMALSSASEKLTVSYPMSDEEGRSLLPSIVIKRLNEMYPNIQLIFYTNEPQQFSAEEQLDYLVNPSVTLSYLTGQLQSWKNHYSIDDLWWDSYNLLLDDQEWKWTSRKLISSLFYKNEAASLEEPVSRELYGETILGSVSRMEMFKACPFSHFASHGLKLKERQMFRLEAPDVGQLFHAALKLISDRLYTLKMDWKDLTKQQCERLSYDAVERLAPRLQREILLSSNRHHYLKRKLQKIIMRASAILSEHAKASGFTPVGLELGFGKNGPLPPIQFKLDNGCEMELIGRIDRVDKAESSNGLLLRVIDYKSSDKSLNLSEVYYGIALQMLTYLDVIISYSKDWLGVKSSPAGVLYFHVHDPMIQTNTKLSEDLVEEEIFKKFKMKGLLLGDEEAVRLMDSSLDSGRSNIVSAGLKKDGSFRSDSAIASKEEFSLLRTHIRDVFKQIGTDITNGVVDIAPYKIKEKVPCTFCDFKSVCQFDQSLEENEYRVLKDEKGQDILNRLREEAK</sequence>
<feature type="binding site" evidence="14">
    <location>
        <position position="1124"/>
    </location>
    <ligand>
        <name>[4Fe-4S] cluster</name>
        <dbReference type="ChEBI" id="CHEBI:49883"/>
    </ligand>
</feature>
<dbReference type="GO" id="GO:0000724">
    <property type="term" value="P:double-strand break repair via homologous recombination"/>
    <property type="evidence" value="ECO:0007669"/>
    <property type="project" value="UniProtKB-UniRule"/>
</dbReference>
<evidence type="ECO:0000256" key="6">
    <source>
        <dbReference type="ARBA" id="ARBA00022801"/>
    </source>
</evidence>
<dbReference type="InterPro" id="IPR014140">
    <property type="entry name" value="DNA_helicase_suAddB"/>
</dbReference>
<comment type="subunit">
    <text evidence="14">Heterodimer of AddA and AddB.</text>
</comment>
<comment type="cofactor">
    <cofactor evidence="14">
        <name>Mg(2+)</name>
        <dbReference type="ChEBI" id="CHEBI:18420"/>
    </cofactor>
</comment>
<dbReference type="GO" id="GO:0005524">
    <property type="term" value="F:ATP binding"/>
    <property type="evidence" value="ECO:0007669"/>
    <property type="project" value="UniProtKB-UniRule"/>
</dbReference>
<keyword evidence="1 14" id="KW-0004">4Fe-4S</keyword>
<dbReference type="Gene3D" id="3.40.50.300">
    <property type="entry name" value="P-loop containing nucleotide triphosphate hydrolases"/>
    <property type="match status" value="3"/>
</dbReference>
<evidence type="ECO:0000256" key="12">
    <source>
        <dbReference type="ARBA" id="ARBA00023125"/>
    </source>
</evidence>
<feature type="binding site" evidence="14">
    <location>
        <position position="1130"/>
    </location>
    <ligand>
        <name>[4Fe-4S] cluster</name>
        <dbReference type="ChEBI" id="CHEBI:49883"/>
    </ligand>
</feature>
<dbReference type="PANTHER" id="PTHR30591">
    <property type="entry name" value="RECBCD ENZYME SUBUNIT RECC"/>
    <property type="match status" value="1"/>
</dbReference>
<dbReference type="AlphaFoldDB" id="A0A926RX50"/>
<evidence type="ECO:0000313" key="17">
    <source>
        <dbReference type="Proteomes" id="UP000626844"/>
    </source>
</evidence>
<comment type="miscellaneous">
    <text evidence="14">Despite having conserved helicase domains, this subunit does not have helicase activity.</text>
</comment>
<keyword evidence="5 14" id="KW-0227">DNA damage</keyword>
<dbReference type="Proteomes" id="UP000626844">
    <property type="component" value="Unassembled WGS sequence"/>
</dbReference>
<evidence type="ECO:0000256" key="11">
    <source>
        <dbReference type="ARBA" id="ARBA00023014"/>
    </source>
</evidence>
<evidence type="ECO:0000256" key="9">
    <source>
        <dbReference type="ARBA" id="ARBA00022840"/>
    </source>
</evidence>
<keyword evidence="12 14" id="KW-0238">DNA-binding</keyword>
<keyword evidence="9 14" id="KW-0067">ATP-binding</keyword>
<dbReference type="SUPFAM" id="SSF52540">
    <property type="entry name" value="P-loop containing nucleoside triphosphate hydrolases"/>
    <property type="match status" value="2"/>
</dbReference>